<gene>
    <name evidence="1" type="ORF">Cvel_6306</name>
</gene>
<reference evidence="1" key="1">
    <citation type="submission" date="2014-11" db="EMBL/GenBank/DDBJ databases">
        <authorList>
            <person name="Otto D Thomas"/>
            <person name="Naeem Raeece"/>
        </authorList>
    </citation>
    <scope>NUCLEOTIDE SEQUENCE</scope>
</reference>
<organism evidence="1">
    <name type="scientific">Chromera velia CCMP2878</name>
    <dbReference type="NCBI Taxonomy" id="1169474"/>
    <lineage>
        <taxon>Eukaryota</taxon>
        <taxon>Sar</taxon>
        <taxon>Alveolata</taxon>
        <taxon>Colpodellida</taxon>
        <taxon>Chromeraceae</taxon>
        <taxon>Chromera</taxon>
    </lineage>
</organism>
<evidence type="ECO:0000313" key="1">
    <source>
        <dbReference type="EMBL" id="CEM41644.1"/>
    </source>
</evidence>
<protein>
    <recommendedName>
        <fullName evidence="2">Retrotransposon gag domain-containing protein</fullName>
    </recommendedName>
</protein>
<dbReference type="AlphaFoldDB" id="A0A0G4HD07"/>
<dbReference type="VEuPathDB" id="CryptoDB:Cvel_6306"/>
<accession>A0A0G4HD07</accession>
<evidence type="ECO:0008006" key="2">
    <source>
        <dbReference type="Google" id="ProtNLM"/>
    </source>
</evidence>
<dbReference type="EMBL" id="CDMZ01002279">
    <property type="protein sequence ID" value="CEM41644.1"/>
    <property type="molecule type" value="Genomic_DNA"/>
</dbReference>
<sequence length="167" mass="19401">MAKRTFSEFVTQSECNAQFQELCQEILLQRSVMQRLADEVREPRTQVVPPTMAAGVETSAGEHPLLLDGELPRACKVREPFIFAGDWHEVSDWLEDMKEYSQGTGVSESRWLFVSKSYPSTTLKKWVHRKQKSTTPFRSFQDFAEALKKRYIDPLEQDHCRDTLEEL</sequence>
<dbReference type="PhylomeDB" id="A0A0G4HD07"/>
<name>A0A0G4HD07_9ALVE</name>
<proteinExistence type="predicted"/>